<reference evidence="1" key="1">
    <citation type="submission" date="2021-02" db="EMBL/GenBank/DDBJ databases">
        <authorList>
            <person name="Nowell W R."/>
        </authorList>
    </citation>
    <scope>NUCLEOTIDE SEQUENCE</scope>
</reference>
<proteinExistence type="predicted"/>
<name>A0A821ART0_9BILA</name>
<protein>
    <submittedName>
        <fullName evidence="1">Uncharacterized protein</fullName>
    </submittedName>
</protein>
<sequence length="22" mass="2619">MAQIRRDPDLTQDEKKYLVAVE</sequence>
<feature type="non-terminal residue" evidence="1">
    <location>
        <position position="22"/>
    </location>
</feature>
<evidence type="ECO:0000313" key="2">
    <source>
        <dbReference type="Proteomes" id="UP000663873"/>
    </source>
</evidence>
<evidence type="ECO:0000313" key="1">
    <source>
        <dbReference type="EMBL" id="CAF4580593.1"/>
    </source>
</evidence>
<accession>A0A821ART0</accession>
<gene>
    <name evidence="1" type="ORF">UJA718_LOCUS30624</name>
</gene>
<organism evidence="1 2">
    <name type="scientific">Rotaria socialis</name>
    <dbReference type="NCBI Taxonomy" id="392032"/>
    <lineage>
        <taxon>Eukaryota</taxon>
        <taxon>Metazoa</taxon>
        <taxon>Spiralia</taxon>
        <taxon>Gnathifera</taxon>
        <taxon>Rotifera</taxon>
        <taxon>Eurotatoria</taxon>
        <taxon>Bdelloidea</taxon>
        <taxon>Philodinida</taxon>
        <taxon>Philodinidae</taxon>
        <taxon>Rotaria</taxon>
    </lineage>
</organism>
<keyword evidence="2" id="KW-1185">Reference proteome</keyword>
<comment type="caution">
    <text evidence="1">The sequence shown here is derived from an EMBL/GenBank/DDBJ whole genome shotgun (WGS) entry which is preliminary data.</text>
</comment>
<dbReference type="Proteomes" id="UP000663873">
    <property type="component" value="Unassembled WGS sequence"/>
</dbReference>
<dbReference type="EMBL" id="CAJOBP010015310">
    <property type="protein sequence ID" value="CAF4580593.1"/>
    <property type="molecule type" value="Genomic_DNA"/>
</dbReference>
<dbReference type="AlphaFoldDB" id="A0A821ART0"/>